<gene>
    <name evidence="1" type="ORF">DPMN_141558</name>
</gene>
<organism evidence="1 2">
    <name type="scientific">Dreissena polymorpha</name>
    <name type="common">Zebra mussel</name>
    <name type="synonym">Mytilus polymorpha</name>
    <dbReference type="NCBI Taxonomy" id="45954"/>
    <lineage>
        <taxon>Eukaryota</taxon>
        <taxon>Metazoa</taxon>
        <taxon>Spiralia</taxon>
        <taxon>Lophotrochozoa</taxon>
        <taxon>Mollusca</taxon>
        <taxon>Bivalvia</taxon>
        <taxon>Autobranchia</taxon>
        <taxon>Heteroconchia</taxon>
        <taxon>Euheterodonta</taxon>
        <taxon>Imparidentia</taxon>
        <taxon>Neoheterodontei</taxon>
        <taxon>Myida</taxon>
        <taxon>Dreissenoidea</taxon>
        <taxon>Dreissenidae</taxon>
        <taxon>Dreissena</taxon>
    </lineage>
</organism>
<comment type="caution">
    <text evidence="1">The sequence shown here is derived from an EMBL/GenBank/DDBJ whole genome shotgun (WGS) entry which is preliminary data.</text>
</comment>
<protein>
    <submittedName>
        <fullName evidence="1">Uncharacterized protein</fullName>
    </submittedName>
</protein>
<accession>A0A9D4JLD3</accession>
<reference evidence="1" key="2">
    <citation type="submission" date="2020-11" db="EMBL/GenBank/DDBJ databases">
        <authorList>
            <person name="McCartney M.A."/>
            <person name="Auch B."/>
            <person name="Kono T."/>
            <person name="Mallez S."/>
            <person name="Becker A."/>
            <person name="Gohl D.M."/>
            <person name="Silverstein K.A.T."/>
            <person name="Koren S."/>
            <person name="Bechman K.B."/>
            <person name="Herman A."/>
            <person name="Abrahante J.E."/>
            <person name="Garbe J."/>
        </authorList>
    </citation>
    <scope>NUCLEOTIDE SEQUENCE</scope>
    <source>
        <strain evidence="1">Duluth1</strain>
        <tissue evidence="1">Whole animal</tissue>
    </source>
</reference>
<proteinExistence type="predicted"/>
<reference evidence="1" key="1">
    <citation type="journal article" date="2019" name="bioRxiv">
        <title>The Genome of the Zebra Mussel, Dreissena polymorpha: A Resource for Invasive Species Research.</title>
        <authorList>
            <person name="McCartney M.A."/>
            <person name="Auch B."/>
            <person name="Kono T."/>
            <person name="Mallez S."/>
            <person name="Zhang Y."/>
            <person name="Obille A."/>
            <person name="Becker A."/>
            <person name="Abrahante J.E."/>
            <person name="Garbe J."/>
            <person name="Badalamenti J.P."/>
            <person name="Herman A."/>
            <person name="Mangelson H."/>
            <person name="Liachko I."/>
            <person name="Sullivan S."/>
            <person name="Sone E.D."/>
            <person name="Koren S."/>
            <person name="Silverstein K.A.T."/>
            <person name="Beckman K.B."/>
            <person name="Gohl D.M."/>
        </authorList>
    </citation>
    <scope>NUCLEOTIDE SEQUENCE</scope>
    <source>
        <strain evidence="1">Duluth1</strain>
        <tissue evidence="1">Whole animal</tissue>
    </source>
</reference>
<dbReference type="AlphaFoldDB" id="A0A9D4JLD3"/>
<keyword evidence="2" id="KW-1185">Reference proteome</keyword>
<evidence type="ECO:0000313" key="2">
    <source>
        <dbReference type="Proteomes" id="UP000828390"/>
    </source>
</evidence>
<evidence type="ECO:0000313" key="1">
    <source>
        <dbReference type="EMBL" id="KAH3813108.1"/>
    </source>
</evidence>
<dbReference type="Proteomes" id="UP000828390">
    <property type="component" value="Unassembled WGS sequence"/>
</dbReference>
<dbReference type="EMBL" id="JAIWYP010000006">
    <property type="protein sequence ID" value="KAH3813108.1"/>
    <property type="molecule type" value="Genomic_DNA"/>
</dbReference>
<sequence length="75" mass="8356">MTVQLTTSKCEDIINMGTSVTSKKRVPLHQFAKLIGKLVAARPGVQHAPLFIKPLEKEKELSLKKHKGIFKSSEN</sequence>
<name>A0A9D4JLD3_DREPO</name>